<proteinExistence type="predicted"/>
<keyword evidence="4" id="KW-1185">Reference proteome</keyword>
<dbReference type="Proteomes" id="UP000297248">
    <property type="component" value="Unassembled WGS sequence"/>
</dbReference>
<reference evidence="1 4" key="3">
    <citation type="submission" date="2020-08" db="EMBL/GenBank/DDBJ databases">
        <title>Genomic Encyclopedia of Type Strains, Phase IV (KMG-IV): sequencing the most valuable type-strain genomes for metagenomic binning, comparative biology and taxonomic classification.</title>
        <authorList>
            <person name="Goeker M."/>
        </authorList>
    </citation>
    <scope>NUCLEOTIDE SEQUENCE [LARGE SCALE GENOMIC DNA]</scope>
    <source>
        <strain evidence="1 4">DSM 100995</strain>
    </source>
</reference>
<comment type="caution">
    <text evidence="2">The sequence shown here is derived from an EMBL/GenBank/DDBJ whole genome shotgun (WGS) entry which is preliminary data.</text>
</comment>
<dbReference type="EMBL" id="SNQG01000005">
    <property type="protein sequence ID" value="TEW65001.1"/>
    <property type="molecule type" value="Genomic_DNA"/>
</dbReference>
<organism evidence="2 3">
    <name type="scientific">Mucilaginibacter phyllosphaerae</name>
    <dbReference type="NCBI Taxonomy" id="1812349"/>
    <lineage>
        <taxon>Bacteria</taxon>
        <taxon>Pseudomonadati</taxon>
        <taxon>Bacteroidota</taxon>
        <taxon>Sphingobacteriia</taxon>
        <taxon>Sphingobacteriales</taxon>
        <taxon>Sphingobacteriaceae</taxon>
        <taxon>Mucilaginibacter</taxon>
    </lineage>
</organism>
<dbReference type="AlphaFoldDB" id="A0A4Y8AAY8"/>
<accession>A0A4Y8AAY8</accession>
<evidence type="ECO:0000313" key="4">
    <source>
        <dbReference type="Proteomes" id="UP000583101"/>
    </source>
</evidence>
<evidence type="ECO:0000313" key="1">
    <source>
        <dbReference type="EMBL" id="MBB3969614.1"/>
    </source>
</evidence>
<dbReference type="OrthoDB" id="799307at2"/>
<dbReference type="EMBL" id="JACIEG010000004">
    <property type="protein sequence ID" value="MBB3969614.1"/>
    <property type="molecule type" value="Genomic_DNA"/>
</dbReference>
<reference evidence="2" key="2">
    <citation type="submission" date="2019-03" db="EMBL/GenBank/DDBJ databases">
        <authorList>
            <person name="Yan Y.-Q."/>
            <person name="Du Z.-J."/>
        </authorList>
    </citation>
    <scope>NUCLEOTIDE SEQUENCE</scope>
    <source>
        <strain evidence="2">PP-F2FG21</strain>
    </source>
</reference>
<name>A0A4Y8AAY8_9SPHI</name>
<evidence type="ECO:0000313" key="2">
    <source>
        <dbReference type="EMBL" id="TEW65001.1"/>
    </source>
</evidence>
<gene>
    <name evidence="2" type="ORF">E2R65_13855</name>
    <name evidence="1" type="ORF">GGR35_002227</name>
</gene>
<dbReference type="Proteomes" id="UP000583101">
    <property type="component" value="Unassembled WGS sequence"/>
</dbReference>
<dbReference type="RefSeq" id="WP_134337076.1">
    <property type="nucleotide sequence ID" value="NZ_BMCZ01000005.1"/>
</dbReference>
<reference evidence="2 3" key="1">
    <citation type="journal article" date="2016" name="Int. J. Syst. Evol. Microbiol.">
        <title>Proposal of Mucilaginibacter phyllosphaerae sp. nov. isolated from the phyllosphere of Galium album.</title>
        <authorList>
            <person name="Aydogan E.L."/>
            <person name="Busse H.J."/>
            <person name="Moser G."/>
            <person name="Muller C."/>
            <person name="Kampfer P."/>
            <person name="Glaeser S.P."/>
        </authorList>
    </citation>
    <scope>NUCLEOTIDE SEQUENCE [LARGE SCALE GENOMIC DNA]</scope>
    <source>
        <strain evidence="2 3">PP-F2FG21</strain>
    </source>
</reference>
<sequence>MKKLLKNQDLKSVNFTALSRDAMKNVLGAAADLTKQQYCEADHVGRCGVCDKQGVFTPCA</sequence>
<protein>
    <submittedName>
        <fullName evidence="2">Uncharacterized protein</fullName>
    </submittedName>
</protein>
<evidence type="ECO:0000313" key="3">
    <source>
        <dbReference type="Proteomes" id="UP000297248"/>
    </source>
</evidence>